<dbReference type="EMBL" id="CP014870">
    <property type="protein sequence ID" value="ANJ56740.1"/>
    <property type="molecule type" value="Genomic_DNA"/>
</dbReference>
<evidence type="ECO:0000259" key="3">
    <source>
        <dbReference type="PROSITE" id="PS51635"/>
    </source>
</evidence>
<evidence type="ECO:0000256" key="2">
    <source>
        <dbReference type="PROSITE-ProRule" id="PRU01161"/>
    </source>
</evidence>
<gene>
    <name evidence="4" type="ORF">PMA3_16920</name>
</gene>
<keyword evidence="1 2" id="KW-0443">Lipid metabolism</keyword>
<evidence type="ECO:0000256" key="1">
    <source>
        <dbReference type="ARBA" id="ARBA00023098"/>
    </source>
</evidence>
<dbReference type="Gene3D" id="3.40.1090.10">
    <property type="entry name" value="Cytosolic phospholipase A2 catalytic domain"/>
    <property type="match status" value="1"/>
</dbReference>
<keyword evidence="2" id="KW-0378">Hydrolase</keyword>
<reference evidence="4 5" key="1">
    <citation type="journal article" date="2018" name="Syst. Appl. Microbiol.">
        <title>Pseudomonas silesiensis sp. nov. strain A3T isolated from a biological pesticide sewage treatment plant and analysis of the complete genome sequence.</title>
        <authorList>
            <person name="Kaminski M.A."/>
            <person name="Furmanczyk E.M."/>
            <person name="Sobczak A."/>
            <person name="Dziembowski A."/>
            <person name="Lipinski L."/>
        </authorList>
    </citation>
    <scope>NUCLEOTIDE SEQUENCE [LARGE SCALE GENOMIC DNA]</scope>
    <source>
        <strain evidence="4 5">A3</strain>
    </source>
</reference>
<protein>
    <submittedName>
        <fullName evidence="4">Patatin</fullName>
    </submittedName>
</protein>
<evidence type="ECO:0000313" key="5">
    <source>
        <dbReference type="Proteomes" id="UP000078354"/>
    </source>
</evidence>
<dbReference type="InterPro" id="IPR016035">
    <property type="entry name" value="Acyl_Trfase/lysoPLipase"/>
</dbReference>
<dbReference type="Pfam" id="PF01734">
    <property type="entry name" value="Patatin"/>
    <property type="match status" value="1"/>
</dbReference>
<feature type="short sequence motif" description="GXSXG" evidence="2">
    <location>
        <begin position="118"/>
        <end position="122"/>
    </location>
</feature>
<feature type="domain" description="PNPLA" evidence="3">
    <location>
        <begin position="85"/>
        <end position="277"/>
    </location>
</feature>
<dbReference type="GO" id="GO:0016787">
    <property type="term" value="F:hydrolase activity"/>
    <property type="evidence" value="ECO:0007669"/>
    <property type="project" value="UniProtKB-UniRule"/>
</dbReference>
<dbReference type="STRING" id="1853130.PMA3_16920"/>
<keyword evidence="2" id="KW-0442">Lipid degradation</keyword>
<feature type="short sequence motif" description="DGA/G" evidence="2">
    <location>
        <begin position="264"/>
        <end position="266"/>
    </location>
</feature>
<sequence length="402" mass="43928">MNPFQLRPGASTLNMLLQACLQRRDAVPPTLTEKAVIPGIPNARYWMDQDLSPFIQDAIASNKREHEALMATGRPDTILPLASMLAISGGGDAGTFAAGLIAGWTLHGTRPVFKIVTGISAGALVAPFAFLGPQYDAVIQHICNAVGPKDIFRSRNVLTRLASDGVADSKPLARLIAKYITPEVLAQIAAEYAKGRILMIGTTDLDCARPVTWNMGTIAASQAPGALELFRNIMVASMSIPGAVSPVMIDVEVDGKLFQEMHVDGGVITQMFLYPPGTVMAMNKVPGAPMRHERHFYVIRNGKLEPQWSGTKRRTLSIGGRAISALIQTQGISDLDRIYRMAKQDGADFNLAYIGTDFGFSRNHRFDGEYMKRLFEYAFELGAKGYPWHKLPPGPVLWLPYE</sequence>
<accession>A0A191YV34</accession>
<dbReference type="RefSeq" id="WP_064678250.1">
    <property type="nucleotide sequence ID" value="NZ_CAXAOT010000002.1"/>
</dbReference>
<dbReference type="InterPro" id="IPR002641">
    <property type="entry name" value="PNPLA_dom"/>
</dbReference>
<dbReference type="Proteomes" id="UP000078354">
    <property type="component" value="Chromosome"/>
</dbReference>
<keyword evidence="5" id="KW-1185">Reference proteome</keyword>
<evidence type="ECO:0000313" key="4">
    <source>
        <dbReference type="EMBL" id="ANJ56740.1"/>
    </source>
</evidence>
<name>A0A191YV34_9PSED</name>
<proteinExistence type="predicted"/>
<dbReference type="OrthoDB" id="9798773at2"/>
<feature type="active site" description="Nucleophile" evidence="2">
    <location>
        <position position="120"/>
    </location>
</feature>
<feature type="active site" description="Proton acceptor" evidence="2">
    <location>
        <position position="264"/>
    </location>
</feature>
<dbReference type="AlphaFoldDB" id="A0A191YV34"/>
<dbReference type="PROSITE" id="PS51257">
    <property type="entry name" value="PROKAR_LIPOPROTEIN"/>
    <property type="match status" value="1"/>
</dbReference>
<dbReference type="SUPFAM" id="SSF52151">
    <property type="entry name" value="FabD/lysophospholipase-like"/>
    <property type="match status" value="1"/>
</dbReference>
<dbReference type="PROSITE" id="PS51635">
    <property type="entry name" value="PNPLA"/>
    <property type="match status" value="1"/>
</dbReference>
<feature type="short sequence motif" description="GXGXXG" evidence="2">
    <location>
        <begin position="89"/>
        <end position="94"/>
    </location>
</feature>
<dbReference type="KEGG" id="psil:PMA3_16920"/>
<dbReference type="GO" id="GO:0016042">
    <property type="term" value="P:lipid catabolic process"/>
    <property type="evidence" value="ECO:0007669"/>
    <property type="project" value="UniProtKB-UniRule"/>
</dbReference>
<organism evidence="4 5">
    <name type="scientific">Pseudomonas silesiensis</name>
    <dbReference type="NCBI Taxonomy" id="1853130"/>
    <lineage>
        <taxon>Bacteria</taxon>
        <taxon>Pseudomonadati</taxon>
        <taxon>Pseudomonadota</taxon>
        <taxon>Gammaproteobacteria</taxon>
        <taxon>Pseudomonadales</taxon>
        <taxon>Pseudomonadaceae</taxon>
        <taxon>Pseudomonas</taxon>
    </lineage>
</organism>